<sequence>MTDPVRESHNDAPSAHVTTVAITGGTGFIGKSLIYRFLQENVCVRALVRPASISSCFTAPGLTWIHGELNSEDSLGKLLDGASAVIHCAGSVRGASASDFMPANVSGVEKIAQMARSSADSPRFLLISSLAARSPELSCYAASKRQGEEVLRGAANRLDWTIIRPPAVYGPGDREMLPLLQWIRRGMVFVPGGGTGRFSLIFIDDLTEAVLSWLMSGAGSDGCFELHDGKAGGYCWEEIREIASELYRRPVRRIDVPRIALDAAAHVNSAISRLAGYLPMLTPGKVRELCHDDWVCDNADFSCITRWAPEVGLREGLLRTLG</sequence>
<organism evidence="2 3">
    <name type="scientific">Geobacter benzoatilyticus</name>
    <dbReference type="NCBI Taxonomy" id="2815309"/>
    <lineage>
        <taxon>Bacteria</taxon>
        <taxon>Pseudomonadati</taxon>
        <taxon>Thermodesulfobacteriota</taxon>
        <taxon>Desulfuromonadia</taxon>
        <taxon>Geobacterales</taxon>
        <taxon>Geobacteraceae</taxon>
        <taxon>Geobacter</taxon>
    </lineage>
</organism>
<gene>
    <name evidence="2" type="ORF">JZM60_05915</name>
</gene>
<dbReference type="Pfam" id="PF01370">
    <property type="entry name" value="Epimerase"/>
    <property type="match status" value="1"/>
</dbReference>
<accession>A0ABX7Q632</accession>
<dbReference type="Proteomes" id="UP000663651">
    <property type="component" value="Chromosome"/>
</dbReference>
<dbReference type="PANTHER" id="PTHR48079">
    <property type="entry name" value="PROTEIN YEEZ"/>
    <property type="match status" value="1"/>
</dbReference>
<evidence type="ECO:0000259" key="1">
    <source>
        <dbReference type="Pfam" id="PF01370"/>
    </source>
</evidence>
<dbReference type="InterPro" id="IPR051783">
    <property type="entry name" value="NAD(P)-dependent_oxidoreduct"/>
</dbReference>
<dbReference type="RefSeq" id="WP_207164582.1">
    <property type="nucleotide sequence ID" value="NZ_CP071382.1"/>
</dbReference>
<evidence type="ECO:0000313" key="2">
    <source>
        <dbReference type="EMBL" id="QSV46804.1"/>
    </source>
</evidence>
<evidence type="ECO:0000313" key="3">
    <source>
        <dbReference type="Proteomes" id="UP000663651"/>
    </source>
</evidence>
<dbReference type="Gene3D" id="3.40.50.720">
    <property type="entry name" value="NAD(P)-binding Rossmann-like Domain"/>
    <property type="match status" value="1"/>
</dbReference>
<reference evidence="2 3" key="1">
    <citation type="submission" date="2021-03" db="EMBL/GenBank/DDBJ databases">
        <title>Geobacter metallireducens gen. nov. sp. nov., a microorganism capable of coupling the complete oxidation of organic compounds to the reduction of iron and other metals.</title>
        <authorList>
            <person name="Li Y."/>
        </authorList>
    </citation>
    <scope>NUCLEOTIDE SEQUENCE [LARGE SCALE GENOMIC DNA]</scope>
    <source>
        <strain evidence="2 3">Jerry-YX</strain>
    </source>
</reference>
<dbReference type="EMBL" id="CP071382">
    <property type="protein sequence ID" value="QSV46804.1"/>
    <property type="molecule type" value="Genomic_DNA"/>
</dbReference>
<name>A0ABX7Q632_9BACT</name>
<dbReference type="SUPFAM" id="SSF51735">
    <property type="entry name" value="NAD(P)-binding Rossmann-fold domains"/>
    <property type="match status" value="1"/>
</dbReference>
<dbReference type="InterPro" id="IPR036291">
    <property type="entry name" value="NAD(P)-bd_dom_sf"/>
</dbReference>
<keyword evidence="3" id="KW-1185">Reference proteome</keyword>
<dbReference type="InterPro" id="IPR001509">
    <property type="entry name" value="Epimerase_deHydtase"/>
</dbReference>
<dbReference type="PANTHER" id="PTHR48079:SF6">
    <property type="entry name" value="NAD(P)-BINDING DOMAIN-CONTAINING PROTEIN-RELATED"/>
    <property type="match status" value="1"/>
</dbReference>
<feature type="domain" description="NAD-dependent epimerase/dehydratase" evidence="1">
    <location>
        <begin position="20"/>
        <end position="214"/>
    </location>
</feature>
<protein>
    <submittedName>
        <fullName evidence="2">NAD-dependent epimerase/dehydratase family protein</fullName>
    </submittedName>
</protein>
<proteinExistence type="predicted"/>